<dbReference type="Gene3D" id="1.10.30.10">
    <property type="entry name" value="High mobility group box domain"/>
    <property type="match status" value="2"/>
</dbReference>
<keyword evidence="5" id="KW-1185">Reference proteome</keyword>
<reference evidence="4 5" key="1">
    <citation type="submission" date="2024-04" db="EMBL/GenBank/DDBJ databases">
        <title>Tritrichomonas musculus Genome.</title>
        <authorList>
            <person name="Alves-Ferreira E."/>
            <person name="Grigg M."/>
            <person name="Lorenzi H."/>
            <person name="Galac M."/>
        </authorList>
    </citation>
    <scope>NUCLEOTIDE SEQUENCE [LARGE SCALE GENOMIC DNA]</scope>
    <source>
        <strain evidence="4 5">EAF2021</strain>
    </source>
</reference>
<organism evidence="4 5">
    <name type="scientific">Tritrichomonas musculus</name>
    <dbReference type="NCBI Taxonomy" id="1915356"/>
    <lineage>
        <taxon>Eukaryota</taxon>
        <taxon>Metamonada</taxon>
        <taxon>Parabasalia</taxon>
        <taxon>Tritrichomonadida</taxon>
        <taxon>Tritrichomonadidae</taxon>
        <taxon>Tritrichomonas</taxon>
    </lineage>
</organism>
<dbReference type="SMART" id="SM00398">
    <property type="entry name" value="HMG"/>
    <property type="match status" value="2"/>
</dbReference>
<feature type="region of interest" description="Disordered" evidence="2">
    <location>
        <begin position="1"/>
        <end position="45"/>
    </location>
</feature>
<name>A0ABR2KLF5_9EUKA</name>
<feature type="compositionally biased region" description="Acidic residues" evidence="2">
    <location>
        <begin position="303"/>
        <end position="312"/>
    </location>
</feature>
<dbReference type="Pfam" id="PF09011">
    <property type="entry name" value="HMG_box_2"/>
    <property type="match status" value="1"/>
</dbReference>
<evidence type="ECO:0000259" key="3">
    <source>
        <dbReference type="PROSITE" id="PS50118"/>
    </source>
</evidence>
<protein>
    <recommendedName>
        <fullName evidence="3">HMG box domain-containing protein</fullName>
    </recommendedName>
</protein>
<gene>
    <name evidence="4" type="ORF">M9Y10_028868</name>
</gene>
<evidence type="ECO:0000256" key="1">
    <source>
        <dbReference type="PROSITE-ProRule" id="PRU00267"/>
    </source>
</evidence>
<dbReference type="SUPFAM" id="SSF47095">
    <property type="entry name" value="HMG-box"/>
    <property type="match status" value="2"/>
</dbReference>
<feature type="domain" description="HMG box" evidence="3">
    <location>
        <begin position="237"/>
        <end position="305"/>
    </location>
</feature>
<dbReference type="CDD" id="cd00084">
    <property type="entry name" value="HMG-box_SF"/>
    <property type="match status" value="2"/>
</dbReference>
<evidence type="ECO:0000313" key="4">
    <source>
        <dbReference type="EMBL" id="KAK8891648.1"/>
    </source>
</evidence>
<keyword evidence="1" id="KW-0539">Nucleus</keyword>
<feature type="DNA-binding region" description="HMG box" evidence="1">
    <location>
        <begin position="237"/>
        <end position="305"/>
    </location>
</feature>
<feature type="compositionally biased region" description="Polar residues" evidence="2">
    <location>
        <begin position="16"/>
        <end position="29"/>
    </location>
</feature>
<sequence>MKKKSSTSKKKGKTTMRNINMSFPSASNTLKRRNSGSHSFINDNDDDNLFIYRNSNYNPNKTRIKTKTQNTSNDEQNINIDSNIILPEQSTIAVQENIDDTLTIEPNDLNSIYNFPLDIQNNNSSESNTDLIDNFVPNTCNNHNDINIIDGSNSKDDDLDCLLISPWQIFVEIYKPIFTSMFPNESKMEIYRHLQNKWKQFDEGDKKVYIEKANYKNRAVVRLNHIKLKKKMKKEKDRKTVSPYSLYVEERHQMLKNERPELSLIERSAVIADEWKKLSSVDKRRYMNMAKRQTRIMQKQSPDDSDFEEDEY</sequence>
<evidence type="ECO:0000313" key="5">
    <source>
        <dbReference type="Proteomes" id="UP001470230"/>
    </source>
</evidence>
<proteinExistence type="predicted"/>
<evidence type="ECO:0000256" key="2">
    <source>
        <dbReference type="SAM" id="MobiDB-lite"/>
    </source>
</evidence>
<dbReference type="EMBL" id="JAPFFF010000004">
    <property type="protein sequence ID" value="KAK8891648.1"/>
    <property type="molecule type" value="Genomic_DNA"/>
</dbReference>
<keyword evidence="1" id="KW-0238">DNA-binding</keyword>
<comment type="caution">
    <text evidence="4">The sequence shown here is derived from an EMBL/GenBank/DDBJ whole genome shotgun (WGS) entry which is preliminary data.</text>
</comment>
<dbReference type="PROSITE" id="PS50118">
    <property type="entry name" value="HMG_BOX_2"/>
    <property type="match status" value="1"/>
</dbReference>
<accession>A0ABR2KLF5</accession>
<dbReference type="InterPro" id="IPR009071">
    <property type="entry name" value="HMG_box_dom"/>
</dbReference>
<feature type="region of interest" description="Disordered" evidence="2">
    <location>
        <begin position="292"/>
        <end position="312"/>
    </location>
</feature>
<dbReference type="InterPro" id="IPR036910">
    <property type="entry name" value="HMG_box_dom_sf"/>
</dbReference>
<feature type="compositionally biased region" description="Basic residues" evidence="2">
    <location>
        <begin position="1"/>
        <end position="14"/>
    </location>
</feature>
<dbReference type="Proteomes" id="UP001470230">
    <property type="component" value="Unassembled WGS sequence"/>
</dbReference>